<evidence type="ECO:0000313" key="3">
    <source>
        <dbReference type="Proteomes" id="UP000539473"/>
    </source>
</evidence>
<gene>
    <name evidence="1" type="ORF">GCM10017781_14230</name>
    <name evidence="2" type="ORF">HNQ07_001815</name>
</gene>
<reference evidence="1" key="4">
    <citation type="submission" date="2024-05" db="EMBL/GenBank/DDBJ databases">
        <authorList>
            <person name="Sun Q."/>
            <person name="Zhou Y."/>
        </authorList>
    </citation>
    <scope>NUCLEOTIDE SEQUENCE</scope>
    <source>
        <strain evidence="1">CGMCC 1.18437</strain>
    </source>
</reference>
<organism evidence="2 3">
    <name type="scientific">Deinococcus metalli</name>
    <dbReference type="NCBI Taxonomy" id="1141878"/>
    <lineage>
        <taxon>Bacteria</taxon>
        <taxon>Thermotogati</taxon>
        <taxon>Deinococcota</taxon>
        <taxon>Deinococci</taxon>
        <taxon>Deinococcales</taxon>
        <taxon>Deinococcaceae</taxon>
        <taxon>Deinococcus</taxon>
    </lineage>
</organism>
<reference evidence="2 3" key="3">
    <citation type="submission" date="2020-08" db="EMBL/GenBank/DDBJ databases">
        <title>Genomic Encyclopedia of Type Strains, Phase IV (KMG-IV): sequencing the most valuable type-strain genomes for metagenomic binning, comparative biology and taxonomic classification.</title>
        <authorList>
            <person name="Goeker M."/>
        </authorList>
    </citation>
    <scope>NUCLEOTIDE SEQUENCE [LARGE SCALE GENOMIC DNA]</scope>
    <source>
        <strain evidence="2 3">DSM 27521</strain>
    </source>
</reference>
<keyword evidence="4" id="KW-1185">Reference proteome</keyword>
<accession>A0A7W8KFW2</accession>
<proteinExistence type="predicted"/>
<evidence type="ECO:0000313" key="2">
    <source>
        <dbReference type="EMBL" id="MBB5376358.1"/>
    </source>
</evidence>
<dbReference type="RefSeq" id="WP_184110842.1">
    <property type="nucleotide sequence ID" value="NZ_JACHFK010000003.1"/>
</dbReference>
<dbReference type="EMBL" id="JACHFK010000003">
    <property type="protein sequence ID" value="MBB5376358.1"/>
    <property type="molecule type" value="Genomic_DNA"/>
</dbReference>
<dbReference type="Proteomes" id="UP000539473">
    <property type="component" value="Unassembled WGS sequence"/>
</dbReference>
<comment type="caution">
    <text evidence="2">The sequence shown here is derived from an EMBL/GenBank/DDBJ whole genome shotgun (WGS) entry which is preliminary data.</text>
</comment>
<protein>
    <submittedName>
        <fullName evidence="2">Uncharacterized protein</fullName>
    </submittedName>
</protein>
<reference evidence="4" key="2">
    <citation type="journal article" date="2019" name="Int. J. Syst. Evol. Microbiol.">
        <title>The Global Catalogue of Microorganisms (GCM) 10K type strain sequencing project: providing services to taxonomists for standard genome sequencing and annotation.</title>
        <authorList>
            <consortium name="The Broad Institute Genomics Platform"/>
            <consortium name="The Broad Institute Genome Sequencing Center for Infectious Disease"/>
            <person name="Wu L."/>
            <person name="Ma J."/>
        </authorList>
    </citation>
    <scope>NUCLEOTIDE SEQUENCE [LARGE SCALE GENOMIC DNA]</scope>
    <source>
        <strain evidence="4">CGMCC 1.18437</strain>
    </source>
</reference>
<evidence type="ECO:0000313" key="4">
    <source>
        <dbReference type="Proteomes" id="UP000619376"/>
    </source>
</evidence>
<evidence type="ECO:0000313" key="1">
    <source>
        <dbReference type="EMBL" id="GHF38889.1"/>
    </source>
</evidence>
<dbReference type="Proteomes" id="UP000619376">
    <property type="component" value="Unassembled WGS sequence"/>
</dbReference>
<dbReference type="EMBL" id="BNAJ01000003">
    <property type="protein sequence ID" value="GHF38889.1"/>
    <property type="molecule type" value="Genomic_DNA"/>
</dbReference>
<dbReference type="AlphaFoldDB" id="A0A7W8KFW2"/>
<reference evidence="1" key="1">
    <citation type="journal article" date="2014" name="Int. J. Syst. Evol. Microbiol.">
        <title>Complete genome of a new Firmicutes species belonging to the dominant human colonic microbiota ('Ruminococcus bicirculans') reveals two chromosomes and a selective capacity to utilize plant glucans.</title>
        <authorList>
            <consortium name="NISC Comparative Sequencing Program"/>
            <person name="Wegmann U."/>
            <person name="Louis P."/>
            <person name="Goesmann A."/>
            <person name="Henrissat B."/>
            <person name="Duncan S.H."/>
            <person name="Flint H.J."/>
        </authorList>
    </citation>
    <scope>NUCLEOTIDE SEQUENCE</scope>
    <source>
        <strain evidence="1">CGMCC 1.18437</strain>
    </source>
</reference>
<name>A0A7W8KFW2_9DEIO</name>
<sequence length="210" mass="22361">MAPLTLNFSFPDTPASADLRLAAIYFEQATPGGPAAVKVLSMGYVGGSGGSGASVNTATLSLYADSLNTVKSNPLCISAFKTGEASGMQSVVVSPDTVKTCNVYFTLFRDRNSNNSPESTEELYLTHDIYSYANSAFTYSFTSPDSRSTESGTRTNGWSLVRHEVLQPTATPDRYVVSMNSVPTADLGIAIRMHVDSDRLTSMGVRGGLK</sequence>